<protein>
    <recommendedName>
        <fullName evidence="1">Rubrerythrin diiron-binding domain-containing protein</fullName>
    </recommendedName>
</protein>
<dbReference type="KEGG" id="sted:SPTER_19520"/>
<proteinExistence type="predicted"/>
<evidence type="ECO:0000313" key="2">
    <source>
        <dbReference type="EMBL" id="QDR80622.1"/>
    </source>
</evidence>
<feature type="domain" description="Rubrerythrin diiron-binding" evidence="1">
    <location>
        <begin position="20"/>
        <end position="75"/>
    </location>
</feature>
<organism evidence="2 3">
    <name type="scientific">Sporomusa termitida</name>
    <dbReference type="NCBI Taxonomy" id="2377"/>
    <lineage>
        <taxon>Bacteria</taxon>
        <taxon>Bacillati</taxon>
        <taxon>Bacillota</taxon>
        <taxon>Negativicutes</taxon>
        <taxon>Selenomonadales</taxon>
        <taxon>Sporomusaceae</taxon>
        <taxon>Sporomusa</taxon>
    </lineage>
</organism>
<dbReference type="GO" id="GO:0016491">
    <property type="term" value="F:oxidoreductase activity"/>
    <property type="evidence" value="ECO:0007669"/>
    <property type="project" value="InterPro"/>
</dbReference>
<dbReference type="GO" id="GO:0046872">
    <property type="term" value="F:metal ion binding"/>
    <property type="evidence" value="ECO:0007669"/>
    <property type="project" value="InterPro"/>
</dbReference>
<keyword evidence="3" id="KW-1185">Reference proteome</keyword>
<name>A0A517DTE5_9FIRM</name>
<dbReference type="OrthoDB" id="1683905at2"/>
<dbReference type="Gene3D" id="1.20.1260.10">
    <property type="match status" value="1"/>
</dbReference>
<dbReference type="InterPro" id="IPR012347">
    <property type="entry name" value="Ferritin-like"/>
</dbReference>
<gene>
    <name evidence="2" type="ORF">SPTER_19520</name>
</gene>
<dbReference type="RefSeq" id="WP_144350211.1">
    <property type="nucleotide sequence ID" value="NZ_CP036259.1"/>
</dbReference>
<dbReference type="Proteomes" id="UP000320776">
    <property type="component" value="Chromosome"/>
</dbReference>
<dbReference type="SUPFAM" id="SSF47240">
    <property type="entry name" value="Ferritin-like"/>
    <property type="match status" value="1"/>
</dbReference>
<dbReference type="EMBL" id="CP036259">
    <property type="protein sequence ID" value="QDR80622.1"/>
    <property type="molecule type" value="Genomic_DNA"/>
</dbReference>
<accession>A0A517DTE5</accession>
<dbReference type="CDD" id="cd00657">
    <property type="entry name" value="Ferritin_like"/>
    <property type="match status" value="1"/>
</dbReference>
<dbReference type="AlphaFoldDB" id="A0A517DTE5"/>
<reference evidence="2 3" key="1">
    <citation type="submission" date="2019-02" db="EMBL/GenBank/DDBJ databases">
        <title>Closed genome of Sporomusa termitida DSM 4440.</title>
        <authorList>
            <person name="Poehlein A."/>
            <person name="Daniel R."/>
        </authorList>
    </citation>
    <scope>NUCLEOTIDE SEQUENCE [LARGE SCALE GENOMIC DNA]</scope>
    <source>
        <strain evidence="2 3">DSM 4440</strain>
    </source>
</reference>
<dbReference type="InterPro" id="IPR003251">
    <property type="entry name" value="Rr_diiron-bd_dom"/>
</dbReference>
<dbReference type="Pfam" id="PF02915">
    <property type="entry name" value="Rubrerythrin"/>
    <property type="match status" value="1"/>
</dbReference>
<dbReference type="InterPro" id="IPR009078">
    <property type="entry name" value="Ferritin-like_SF"/>
</dbReference>
<evidence type="ECO:0000259" key="1">
    <source>
        <dbReference type="Pfam" id="PF02915"/>
    </source>
</evidence>
<evidence type="ECO:0000313" key="3">
    <source>
        <dbReference type="Proteomes" id="UP000320776"/>
    </source>
</evidence>
<sequence length="79" mass="9172">MAYYGSNYSQKLTGKEKGYLEEALEMENLALAKYSVYADYCQDPELKSLLFDMSQNKRRHADRLKQLTGKAGTSYQQYQ</sequence>